<comment type="similarity">
    <text evidence="2">Belongs to the strictosidine synthase family.</text>
</comment>
<dbReference type="Gene3D" id="2.120.10.30">
    <property type="entry name" value="TolB, C-terminal domain"/>
    <property type="match status" value="1"/>
</dbReference>
<sequence length="393" mass="42850">MSRRSFFLFLLQTHTASSHLILISTLVIIAPVHVHAASASSSHLPLPVSQQLHLADTFPLPAGAVGPESFAFDPLGGGPYTGVSDGRILKWDESVSRWLDFATVSPSPRCRAACEGLGDDKELMEETCGRPLGLMFNHKTGELYIADAYKGLLVVGPSGGLATQILTHANGVPFGFTNGLDIDQGTGLVYFTDSSTRFQRRNHILVILSGDVSGRLMRYDPQTKQTTLLLDNLAFPNGLALSENGDYILVAETTRCRILRYWMKTATAGTVDVFSDLEGYPDNVKRNDKGEFWVGIHSKRSFFVGMAVRFPWLGTVVLKLMPFDPMKLISMTARWRGGGFAVKLSEQGLITATLAGKNGTNRWASISEVAEKDGYLWIGSVTMPFAGVIDTKT</sequence>
<dbReference type="SUPFAM" id="SSF63829">
    <property type="entry name" value="Calcium-dependent phosphotriesterase"/>
    <property type="match status" value="1"/>
</dbReference>
<dbReference type="AlphaFoldDB" id="A0A7N0TWT3"/>
<keyword evidence="5" id="KW-0325">Glycoprotein</keyword>
<evidence type="ECO:0000256" key="4">
    <source>
        <dbReference type="ARBA" id="ARBA00022729"/>
    </source>
</evidence>
<dbReference type="InterPro" id="IPR018119">
    <property type="entry name" value="Strictosidine_synth_cons-reg"/>
</dbReference>
<dbReference type="InterPro" id="IPR011042">
    <property type="entry name" value="6-blade_b-propeller_TolB-like"/>
</dbReference>
<keyword evidence="8" id="KW-1185">Reference proteome</keyword>
<accession>A0A7N0TWT3</accession>
<evidence type="ECO:0000259" key="6">
    <source>
        <dbReference type="Pfam" id="PF03088"/>
    </source>
</evidence>
<proteinExistence type="inferred from homology"/>
<keyword evidence="3" id="KW-0926">Vacuole</keyword>
<dbReference type="OMA" id="RWVDFAF"/>
<evidence type="ECO:0000313" key="7">
    <source>
        <dbReference type="EnsemblPlants" id="Kaladp0048s0132.1.v1.1"/>
    </source>
</evidence>
<evidence type="ECO:0000256" key="2">
    <source>
        <dbReference type="ARBA" id="ARBA00009191"/>
    </source>
</evidence>
<dbReference type="Pfam" id="PF20067">
    <property type="entry name" value="SSL_N"/>
    <property type="match status" value="1"/>
</dbReference>
<dbReference type="Pfam" id="PF03088">
    <property type="entry name" value="Str_synth"/>
    <property type="match status" value="1"/>
</dbReference>
<organism evidence="7 8">
    <name type="scientific">Kalanchoe fedtschenkoi</name>
    <name type="common">Lavender scallops</name>
    <name type="synonym">South American air plant</name>
    <dbReference type="NCBI Taxonomy" id="63787"/>
    <lineage>
        <taxon>Eukaryota</taxon>
        <taxon>Viridiplantae</taxon>
        <taxon>Streptophyta</taxon>
        <taxon>Embryophyta</taxon>
        <taxon>Tracheophyta</taxon>
        <taxon>Spermatophyta</taxon>
        <taxon>Magnoliopsida</taxon>
        <taxon>eudicotyledons</taxon>
        <taxon>Gunneridae</taxon>
        <taxon>Pentapetalae</taxon>
        <taxon>Saxifragales</taxon>
        <taxon>Crassulaceae</taxon>
        <taxon>Kalanchoe</taxon>
    </lineage>
</organism>
<evidence type="ECO:0000256" key="1">
    <source>
        <dbReference type="ARBA" id="ARBA00004116"/>
    </source>
</evidence>
<keyword evidence="4" id="KW-0732">Signal</keyword>
<dbReference type="FunFam" id="2.120.10.30:FF:000032">
    <property type="entry name" value="Protein STRICTOSIDINE SYNTHASE-LIKE 13"/>
    <property type="match status" value="1"/>
</dbReference>
<dbReference type="GO" id="GO:0016787">
    <property type="term" value="F:hydrolase activity"/>
    <property type="evidence" value="ECO:0007669"/>
    <property type="project" value="TreeGrafter"/>
</dbReference>
<dbReference type="Gramene" id="Kaladp0048s0132.1.v1.1">
    <property type="protein sequence ID" value="Kaladp0048s0132.1.v1.1"/>
    <property type="gene ID" value="Kaladp0048s0132.v1.1"/>
</dbReference>
<feature type="domain" description="Strictosidine synthase conserved region" evidence="6">
    <location>
        <begin position="178"/>
        <end position="264"/>
    </location>
</feature>
<evidence type="ECO:0000256" key="5">
    <source>
        <dbReference type="ARBA" id="ARBA00023180"/>
    </source>
</evidence>
<dbReference type="PANTHER" id="PTHR10426">
    <property type="entry name" value="STRICTOSIDINE SYNTHASE-RELATED"/>
    <property type="match status" value="1"/>
</dbReference>
<comment type="subcellular location">
    <subcellularLocation>
        <location evidence="1">Vacuole</location>
    </subcellularLocation>
</comment>
<protein>
    <recommendedName>
        <fullName evidence="6">Strictosidine synthase conserved region domain-containing protein</fullName>
    </recommendedName>
</protein>
<dbReference type="EnsemblPlants" id="Kaladp0048s0132.1.v1.1">
    <property type="protein sequence ID" value="Kaladp0048s0132.1.v1.1"/>
    <property type="gene ID" value="Kaladp0048s0132.v1.1"/>
</dbReference>
<dbReference type="PANTHER" id="PTHR10426:SF79">
    <property type="entry name" value="PROTEIN STRICTOSIDINE SYNTHASE-LIKE 2"/>
    <property type="match status" value="1"/>
</dbReference>
<reference evidence="7" key="1">
    <citation type="submission" date="2021-01" db="UniProtKB">
        <authorList>
            <consortium name="EnsemblPlants"/>
        </authorList>
    </citation>
    <scope>IDENTIFICATION</scope>
</reference>
<dbReference type="Proteomes" id="UP000594263">
    <property type="component" value="Unplaced"/>
</dbReference>
<name>A0A7N0TWT3_KALFE</name>
<dbReference type="GO" id="GO:0005773">
    <property type="term" value="C:vacuole"/>
    <property type="evidence" value="ECO:0007669"/>
    <property type="project" value="UniProtKB-SubCell"/>
</dbReference>
<dbReference type="GO" id="GO:0012505">
    <property type="term" value="C:endomembrane system"/>
    <property type="evidence" value="ECO:0007669"/>
    <property type="project" value="TreeGrafter"/>
</dbReference>
<evidence type="ECO:0000313" key="8">
    <source>
        <dbReference type="Proteomes" id="UP000594263"/>
    </source>
</evidence>
<evidence type="ECO:0000256" key="3">
    <source>
        <dbReference type="ARBA" id="ARBA00022554"/>
    </source>
</evidence>